<evidence type="ECO:0000256" key="3">
    <source>
        <dbReference type="HAMAP-Rule" id="MF_01357"/>
    </source>
</evidence>
<dbReference type="InterPro" id="IPR037232">
    <property type="entry name" value="NADH_quin_OxRdtase_su_C/D-like"/>
</dbReference>
<dbReference type="Pfam" id="PF00329">
    <property type="entry name" value="Complex1_30kDa"/>
    <property type="match status" value="1"/>
</dbReference>
<dbReference type="HAMAP" id="MF_01357">
    <property type="entry name" value="NDH1_NuoC"/>
    <property type="match status" value="1"/>
</dbReference>
<comment type="function">
    <text evidence="3">NDH-1 shuttles electrons from NADH, via FMN and iron-sulfur (Fe-S) centers, to quinones in the respiratory chain. The immediate electron acceptor for the enzyme in this species is believed to be a menaquinone. Couples the redox reaction to proton translocation (for every two electrons transferred, four hydrogen ions are translocated across the cytoplasmic membrane), and thus conserves the redox energy in a proton gradient.</text>
</comment>
<dbReference type="EMBL" id="AP023355">
    <property type="protein sequence ID" value="BCJ38006.1"/>
    <property type="molecule type" value="Genomic_DNA"/>
</dbReference>
<dbReference type="GO" id="GO:0050136">
    <property type="term" value="F:NADH dehydrogenase (quinone) (non-electrogenic) activity"/>
    <property type="evidence" value="ECO:0007669"/>
    <property type="project" value="UniProtKB-UniRule"/>
</dbReference>
<feature type="region of interest" description="Disordered" evidence="4">
    <location>
        <begin position="1"/>
        <end position="60"/>
    </location>
</feature>
<feature type="compositionally biased region" description="Basic and acidic residues" evidence="4">
    <location>
        <begin position="1"/>
        <end position="32"/>
    </location>
</feature>
<keyword evidence="2 3" id="KW-0813">Transport</keyword>
<keyword evidence="7" id="KW-1185">Reference proteome</keyword>
<accession>A0A7R7DUI0</accession>
<dbReference type="SUPFAM" id="SSF143243">
    <property type="entry name" value="Nqo5-like"/>
    <property type="match status" value="1"/>
</dbReference>
<dbReference type="PANTHER" id="PTHR10884">
    <property type="entry name" value="NADH DEHYDROGENASE UBIQUINONE IRON-SULFUR PROTEIN 3"/>
    <property type="match status" value="1"/>
</dbReference>
<dbReference type="InterPro" id="IPR010218">
    <property type="entry name" value="NADH_DH_suC"/>
</dbReference>
<dbReference type="NCBIfam" id="TIGR01961">
    <property type="entry name" value="NuoC_fam"/>
    <property type="match status" value="1"/>
</dbReference>
<dbReference type="AlphaFoldDB" id="A0A7R7DUI0"/>
<keyword evidence="3" id="KW-0874">Quinone</keyword>
<dbReference type="GO" id="GO:0005886">
    <property type="term" value="C:plasma membrane"/>
    <property type="evidence" value="ECO:0007669"/>
    <property type="project" value="UniProtKB-SubCell"/>
</dbReference>
<evidence type="ECO:0000259" key="5">
    <source>
        <dbReference type="Pfam" id="PF00329"/>
    </source>
</evidence>
<comment type="subunit">
    <text evidence="3">NDH-1 is composed of 14 different subunits. Subunits NuoB, C, D, E, F, and G constitute the peripheral sector of the complex.</text>
</comment>
<dbReference type="EC" id="7.1.1.-" evidence="3"/>
<dbReference type="PANTHER" id="PTHR10884:SF14">
    <property type="entry name" value="NADH DEHYDROGENASE [UBIQUINONE] IRON-SULFUR PROTEIN 3, MITOCHONDRIAL"/>
    <property type="match status" value="1"/>
</dbReference>
<keyword evidence="3" id="KW-0472">Membrane</keyword>
<evidence type="ECO:0000313" key="6">
    <source>
        <dbReference type="EMBL" id="BCJ38006.1"/>
    </source>
</evidence>
<feature type="region of interest" description="Disordered" evidence="4">
    <location>
        <begin position="275"/>
        <end position="294"/>
    </location>
</feature>
<evidence type="ECO:0000256" key="4">
    <source>
        <dbReference type="SAM" id="MobiDB-lite"/>
    </source>
</evidence>
<gene>
    <name evidence="3" type="primary">nuoC</name>
    <name evidence="6" type="ORF">Athai_55090</name>
</gene>
<keyword evidence="3" id="KW-0520">NAD</keyword>
<dbReference type="KEGG" id="atl:Athai_55090"/>
<name>A0A7R7DUI0_9ACTN</name>
<feature type="domain" description="NADH:ubiquinone oxidoreductase 30kDa subunit" evidence="5">
    <location>
        <begin position="153"/>
        <end position="274"/>
    </location>
</feature>
<dbReference type="InterPro" id="IPR001268">
    <property type="entry name" value="NADH_UbQ_OxRdtase_30kDa_su"/>
</dbReference>
<comment type="similarity">
    <text evidence="1 3">Belongs to the complex I 30 kDa subunit family.</text>
</comment>
<dbReference type="GO" id="GO:0048038">
    <property type="term" value="F:quinone binding"/>
    <property type="evidence" value="ECO:0007669"/>
    <property type="project" value="UniProtKB-KW"/>
</dbReference>
<evidence type="ECO:0000256" key="1">
    <source>
        <dbReference type="ARBA" id="ARBA00007569"/>
    </source>
</evidence>
<dbReference type="Proteomes" id="UP000611640">
    <property type="component" value="Chromosome"/>
</dbReference>
<sequence>MADEKLPHPAEDRPSADAKPAGERMPQSKDVSEGPANEKVYPGHAAAGEPDPLPVKHPTDSIDALQATDDLDEMVSGGGAPTSNPVQQGMFGVIGSGDTSGMGGLVRRRPTVAPAERPYGSYFDETVDALAAAFPQFDEAIEMVSVDRDELTIHIRPRFIAQVCQTMRDDPALRYEFCSDVSGTDYLGEARRLHVTYHLLSMTFRRRVRLEVAVSVEDPHVPSVTKVYPTADWQERETYDMYGVVFDGHPNLTRILMPDDWEGYPQRKDYPLGGVPVEYKGAEIPPPDERRQYK</sequence>
<dbReference type="Gene3D" id="3.30.460.80">
    <property type="entry name" value="NADH:ubiquinone oxidoreductase, 30kDa subunit"/>
    <property type="match status" value="1"/>
</dbReference>
<dbReference type="NCBIfam" id="NF005856">
    <property type="entry name" value="PRK07785.1"/>
    <property type="match status" value="1"/>
</dbReference>
<proteinExistence type="inferred from homology"/>
<keyword evidence="3" id="KW-1278">Translocase</keyword>
<keyword evidence="3" id="KW-1003">Cell membrane</keyword>
<comment type="catalytic activity">
    <reaction evidence="3">
        <text>a quinone + NADH + 5 H(+)(in) = a quinol + NAD(+) + 4 H(+)(out)</text>
        <dbReference type="Rhea" id="RHEA:57888"/>
        <dbReference type="ChEBI" id="CHEBI:15378"/>
        <dbReference type="ChEBI" id="CHEBI:24646"/>
        <dbReference type="ChEBI" id="CHEBI:57540"/>
        <dbReference type="ChEBI" id="CHEBI:57945"/>
        <dbReference type="ChEBI" id="CHEBI:132124"/>
    </reaction>
</comment>
<reference evidence="6 7" key="1">
    <citation type="submission" date="2020-08" db="EMBL/GenBank/DDBJ databases">
        <title>Whole genome shotgun sequence of Actinocatenispora thailandica NBRC 105041.</title>
        <authorList>
            <person name="Komaki H."/>
            <person name="Tamura T."/>
        </authorList>
    </citation>
    <scope>NUCLEOTIDE SEQUENCE [LARGE SCALE GENOMIC DNA]</scope>
    <source>
        <strain evidence="6 7">NBRC 105041</strain>
    </source>
</reference>
<protein>
    <recommendedName>
        <fullName evidence="3">NADH-quinone oxidoreductase subunit C</fullName>
        <ecNumber evidence="3">7.1.1.-</ecNumber>
    </recommendedName>
    <alternativeName>
        <fullName evidence="3">NADH dehydrogenase I subunit C</fullName>
    </alternativeName>
    <alternativeName>
        <fullName evidence="3">NDH-1 subunit C</fullName>
    </alternativeName>
</protein>
<evidence type="ECO:0000313" key="7">
    <source>
        <dbReference type="Proteomes" id="UP000611640"/>
    </source>
</evidence>
<comment type="subcellular location">
    <subcellularLocation>
        <location evidence="3">Cell membrane</location>
        <topology evidence="3">Peripheral membrane protein</topology>
        <orientation evidence="3">Cytoplasmic side</orientation>
    </subcellularLocation>
</comment>
<evidence type="ECO:0000256" key="2">
    <source>
        <dbReference type="ARBA" id="ARBA00022448"/>
    </source>
</evidence>
<dbReference type="GO" id="GO:0008137">
    <property type="term" value="F:NADH dehydrogenase (ubiquinone) activity"/>
    <property type="evidence" value="ECO:0007669"/>
    <property type="project" value="InterPro"/>
</dbReference>
<organism evidence="6 7">
    <name type="scientific">Actinocatenispora thailandica</name>
    <dbReference type="NCBI Taxonomy" id="227318"/>
    <lineage>
        <taxon>Bacteria</taxon>
        <taxon>Bacillati</taxon>
        <taxon>Actinomycetota</taxon>
        <taxon>Actinomycetes</taxon>
        <taxon>Micromonosporales</taxon>
        <taxon>Micromonosporaceae</taxon>
        <taxon>Actinocatenispora</taxon>
    </lineage>
</organism>